<dbReference type="Proteomes" id="UP001434883">
    <property type="component" value="Unassembled WGS sequence"/>
</dbReference>
<organism evidence="1 2">
    <name type="scientific">Xenoophorus captivus</name>
    <dbReference type="NCBI Taxonomy" id="1517983"/>
    <lineage>
        <taxon>Eukaryota</taxon>
        <taxon>Metazoa</taxon>
        <taxon>Chordata</taxon>
        <taxon>Craniata</taxon>
        <taxon>Vertebrata</taxon>
        <taxon>Euteleostomi</taxon>
        <taxon>Actinopterygii</taxon>
        <taxon>Neopterygii</taxon>
        <taxon>Teleostei</taxon>
        <taxon>Neoteleostei</taxon>
        <taxon>Acanthomorphata</taxon>
        <taxon>Ovalentaria</taxon>
        <taxon>Atherinomorphae</taxon>
        <taxon>Cyprinodontiformes</taxon>
        <taxon>Goodeidae</taxon>
        <taxon>Xenoophorus</taxon>
    </lineage>
</organism>
<gene>
    <name evidence="1" type="ORF">XENOCAPTIV_010735</name>
</gene>
<keyword evidence="2" id="KW-1185">Reference proteome</keyword>
<proteinExistence type="predicted"/>
<evidence type="ECO:0000313" key="1">
    <source>
        <dbReference type="EMBL" id="MEQ2214522.1"/>
    </source>
</evidence>
<accession>A0ABV0S4N4</accession>
<evidence type="ECO:0000313" key="2">
    <source>
        <dbReference type="Proteomes" id="UP001434883"/>
    </source>
</evidence>
<comment type="caution">
    <text evidence="1">The sequence shown here is derived from an EMBL/GenBank/DDBJ whole genome shotgun (WGS) entry which is preliminary data.</text>
</comment>
<reference evidence="1 2" key="1">
    <citation type="submission" date="2021-06" db="EMBL/GenBank/DDBJ databases">
        <authorList>
            <person name="Palmer J.M."/>
        </authorList>
    </citation>
    <scope>NUCLEOTIDE SEQUENCE [LARGE SCALE GENOMIC DNA]</scope>
    <source>
        <strain evidence="1 2">XC_2019</strain>
        <tissue evidence="1">Muscle</tissue>
    </source>
</reference>
<sequence>METGRLDGHGLLQQYKATLPQSEELDLVSKFHRLQSNRASAGCAGQTNPIYERQTSQLRVLGGSTATILVPDTKAHLDKLMALWLFWQQKGDQHTFSLGNHNVMSVF</sequence>
<name>A0ABV0S4N4_9TELE</name>
<dbReference type="EMBL" id="JAHRIN010067451">
    <property type="protein sequence ID" value="MEQ2214522.1"/>
    <property type="molecule type" value="Genomic_DNA"/>
</dbReference>
<protein>
    <submittedName>
        <fullName evidence="1">Uncharacterized protein</fullName>
    </submittedName>
</protein>